<reference evidence="2" key="1">
    <citation type="submission" date="2020-08" db="EMBL/GenBank/DDBJ databases">
        <title>Genome public.</title>
        <authorList>
            <person name="Liu C."/>
            <person name="Sun Q."/>
        </authorList>
    </citation>
    <scope>NUCLEOTIDE SEQUENCE</scope>
    <source>
        <strain evidence="2">NSJ-51</strain>
    </source>
</reference>
<protein>
    <submittedName>
        <fullName evidence="2">Uncharacterized protein</fullName>
    </submittedName>
</protein>
<evidence type="ECO:0000313" key="2">
    <source>
        <dbReference type="EMBL" id="MBC5734847.1"/>
    </source>
</evidence>
<dbReference type="EMBL" id="JACOPP010000027">
    <property type="protein sequence ID" value="MBC5734847.1"/>
    <property type="molecule type" value="Genomic_DNA"/>
</dbReference>
<feature type="signal peptide" evidence="1">
    <location>
        <begin position="1"/>
        <end position="23"/>
    </location>
</feature>
<dbReference type="AlphaFoldDB" id="A0A8J6JGH5"/>
<proteinExistence type="predicted"/>
<dbReference type="Proteomes" id="UP000661435">
    <property type="component" value="Unassembled WGS sequence"/>
</dbReference>
<organism evidence="2 3">
    <name type="scientific">Lawsonibacter hominis</name>
    <dbReference type="NCBI Taxonomy" id="2763053"/>
    <lineage>
        <taxon>Bacteria</taxon>
        <taxon>Bacillati</taxon>
        <taxon>Bacillota</taxon>
        <taxon>Clostridia</taxon>
        <taxon>Eubacteriales</taxon>
        <taxon>Oscillospiraceae</taxon>
        <taxon>Lawsonibacter</taxon>
    </lineage>
</organism>
<evidence type="ECO:0000256" key="1">
    <source>
        <dbReference type="SAM" id="SignalP"/>
    </source>
</evidence>
<dbReference type="PROSITE" id="PS51257">
    <property type="entry name" value="PROKAR_LIPOPROTEIN"/>
    <property type="match status" value="1"/>
</dbReference>
<name>A0A8J6JGH5_9FIRM</name>
<dbReference type="RefSeq" id="WP_186908674.1">
    <property type="nucleotide sequence ID" value="NZ_JACOPP010000027.1"/>
</dbReference>
<comment type="caution">
    <text evidence="2">The sequence shown here is derived from an EMBL/GenBank/DDBJ whole genome shotgun (WGS) entry which is preliminary data.</text>
</comment>
<keyword evidence="1" id="KW-0732">Signal</keyword>
<keyword evidence="3" id="KW-1185">Reference proteome</keyword>
<evidence type="ECO:0000313" key="3">
    <source>
        <dbReference type="Proteomes" id="UP000661435"/>
    </source>
</evidence>
<sequence length="62" mass="7169">MKRIFQIFSVVFLFCLLFTGCTSEDHKEPDNTQDQSGAPIIDYEMPDKANDYDFDIEFVPEG</sequence>
<feature type="chain" id="PRO_5038536445" evidence="1">
    <location>
        <begin position="24"/>
        <end position="62"/>
    </location>
</feature>
<gene>
    <name evidence="2" type="ORF">H8S57_14105</name>
</gene>
<accession>A0A8J6JGH5</accession>